<reference evidence="1" key="1">
    <citation type="submission" date="2018-05" db="EMBL/GenBank/DDBJ databases">
        <authorList>
            <person name="Lanie J.A."/>
            <person name="Ng W.-L."/>
            <person name="Kazmierczak K.M."/>
            <person name="Andrzejewski T.M."/>
            <person name="Davidsen T.M."/>
            <person name="Wayne K.J."/>
            <person name="Tettelin H."/>
            <person name="Glass J.I."/>
            <person name="Rusch D."/>
            <person name="Podicherti R."/>
            <person name="Tsui H.-C.T."/>
            <person name="Winkler M.E."/>
        </authorList>
    </citation>
    <scope>NUCLEOTIDE SEQUENCE</scope>
</reference>
<dbReference type="InterPro" id="IPR058532">
    <property type="entry name" value="YjbR/MT2646/Rv2570-like"/>
</dbReference>
<evidence type="ECO:0008006" key="2">
    <source>
        <dbReference type="Google" id="ProtNLM"/>
    </source>
</evidence>
<dbReference type="AlphaFoldDB" id="A0A381RXU4"/>
<gene>
    <name evidence="1" type="ORF">METZ01_LOCUS49530</name>
</gene>
<organism evidence="1">
    <name type="scientific">marine metagenome</name>
    <dbReference type="NCBI Taxonomy" id="408172"/>
    <lineage>
        <taxon>unclassified sequences</taxon>
        <taxon>metagenomes</taxon>
        <taxon>ecological metagenomes</taxon>
    </lineage>
</organism>
<dbReference type="Pfam" id="PF04237">
    <property type="entry name" value="YjbR"/>
    <property type="match status" value="1"/>
</dbReference>
<proteinExistence type="predicted"/>
<dbReference type="EMBL" id="UINC01002437">
    <property type="protein sequence ID" value="SUZ96676.1"/>
    <property type="molecule type" value="Genomic_DNA"/>
</dbReference>
<name>A0A381RXU4_9ZZZZ</name>
<dbReference type="Gene3D" id="3.90.1150.30">
    <property type="match status" value="1"/>
</dbReference>
<dbReference type="SUPFAM" id="SSF142906">
    <property type="entry name" value="YjbR-like"/>
    <property type="match status" value="1"/>
</dbReference>
<feature type="non-terminal residue" evidence="1">
    <location>
        <position position="1"/>
    </location>
</feature>
<dbReference type="InterPro" id="IPR038056">
    <property type="entry name" value="YjbR-like_sf"/>
</dbReference>
<sequence>VGSIPISSTMDHPPRGPSVDDLVDRFREICLALPDVEERLNHGMPTFGVAKRPAFCNLHESPVDGRPNLWFKAAPGVQAELVEQEPERFFVPPYVGPRGWVGLRLDVDLDWDEVAGVVEECWRLTAPRRLVAEHDEIAAGPQVSE</sequence>
<accession>A0A381RXU4</accession>
<protein>
    <recommendedName>
        <fullName evidence="2">Phosphoribosylglycinamide formyltransferase</fullName>
    </recommendedName>
</protein>
<evidence type="ECO:0000313" key="1">
    <source>
        <dbReference type="EMBL" id="SUZ96676.1"/>
    </source>
</evidence>